<dbReference type="InterPro" id="IPR022793">
    <property type="entry name" value="Rrn10"/>
</dbReference>
<dbReference type="OrthoDB" id="2565191at2759"/>
<evidence type="ECO:0000313" key="2">
    <source>
        <dbReference type="EMBL" id="PNY25796.1"/>
    </source>
</evidence>
<name>A0A2K3QE24_9HYPO</name>
<feature type="non-terminal residue" evidence="2">
    <location>
        <position position="1"/>
    </location>
</feature>
<dbReference type="EMBL" id="NRSZ01000664">
    <property type="protein sequence ID" value="PNY25796.1"/>
    <property type="molecule type" value="Genomic_DNA"/>
</dbReference>
<comment type="caution">
    <text evidence="2">The sequence shown here is derived from an EMBL/GenBank/DDBJ whole genome shotgun (WGS) entry which is preliminary data.</text>
</comment>
<dbReference type="PANTHER" id="PTHR28054:SF1">
    <property type="entry name" value="RNA POLYMERASE I-SPECIFIC TRANSCRIPTION INITIATION FACTOR RRN10"/>
    <property type="match status" value="1"/>
</dbReference>
<dbReference type="PANTHER" id="PTHR28054">
    <property type="entry name" value="RNA POLYMERASE I-SPECIFIC TRANSCRIPTION INITIATION FACTOR RRN10"/>
    <property type="match status" value="1"/>
</dbReference>
<sequence length="328" mass="36761">LGPISSLHQWTVEPRLSLPLQAAAEHLQTREGHATRVRHLYSRRRLKRGRSWTDRQVTCWPDSRGSTPRRCWLALPGVFSTGQTPVAMEMPEGRSHPVLAAEEDMSEVPALPQADRRRRGRRRLATVFDAVAGRVARHQALRDEMTRQKPHPTEQARVIKHSTRHTPAAPDEVLFRRRDAPQRFAEHDVYSAHERDLPRGGRGALPESDLLKAIHAYSSRFYGALDRDRPHLDRHGVDERSMDDTALLAFGILLEEAGREVLGRRGDLVFTEGADEPAGSSGGDEVARSDEGHGGALVGYQEVGSWKRPNRGPKRRKVVRQDGKDGDG</sequence>
<organism evidence="2 3">
    <name type="scientific">Tolypocladium capitatum</name>
    <dbReference type="NCBI Taxonomy" id="45235"/>
    <lineage>
        <taxon>Eukaryota</taxon>
        <taxon>Fungi</taxon>
        <taxon>Dikarya</taxon>
        <taxon>Ascomycota</taxon>
        <taxon>Pezizomycotina</taxon>
        <taxon>Sordariomycetes</taxon>
        <taxon>Hypocreomycetidae</taxon>
        <taxon>Hypocreales</taxon>
        <taxon>Ophiocordycipitaceae</taxon>
        <taxon>Tolypocladium</taxon>
    </lineage>
</organism>
<evidence type="ECO:0000256" key="1">
    <source>
        <dbReference type="SAM" id="MobiDB-lite"/>
    </source>
</evidence>
<dbReference type="GO" id="GO:0006360">
    <property type="term" value="P:transcription by RNA polymerase I"/>
    <property type="evidence" value="ECO:0007669"/>
    <property type="project" value="InterPro"/>
</dbReference>
<dbReference type="Proteomes" id="UP000236621">
    <property type="component" value="Unassembled WGS sequence"/>
</dbReference>
<dbReference type="AlphaFoldDB" id="A0A2K3QE24"/>
<feature type="region of interest" description="Disordered" evidence="1">
    <location>
        <begin position="271"/>
        <end position="328"/>
    </location>
</feature>
<evidence type="ECO:0000313" key="3">
    <source>
        <dbReference type="Proteomes" id="UP000236621"/>
    </source>
</evidence>
<accession>A0A2K3QE24</accession>
<keyword evidence="3" id="KW-1185">Reference proteome</keyword>
<protein>
    <submittedName>
        <fullName evidence="2">Uncharacterized protein</fullName>
    </submittedName>
</protein>
<reference evidence="2 3" key="1">
    <citation type="submission" date="2017-08" db="EMBL/GenBank/DDBJ databases">
        <title>Harnessing the power of phylogenomics to disentangle the directionality and signatures of interkingdom host jumping in the parasitic fungal genus Tolypocladium.</title>
        <authorList>
            <person name="Quandt C.A."/>
            <person name="Patterson W."/>
            <person name="Spatafora J.W."/>
        </authorList>
    </citation>
    <scope>NUCLEOTIDE SEQUENCE [LARGE SCALE GENOMIC DNA]</scope>
    <source>
        <strain evidence="2 3">CBS 113982</strain>
    </source>
</reference>
<gene>
    <name evidence="2" type="ORF">TCAP_04272</name>
</gene>
<feature type="compositionally biased region" description="Basic and acidic residues" evidence="1">
    <location>
        <begin position="319"/>
        <end position="328"/>
    </location>
</feature>
<feature type="compositionally biased region" description="Basic residues" evidence="1">
    <location>
        <begin position="308"/>
        <end position="318"/>
    </location>
</feature>
<dbReference type="STRING" id="45235.A0A2K3QE24"/>
<proteinExistence type="predicted"/>